<feature type="region of interest" description="Disordered" evidence="7">
    <location>
        <begin position="119"/>
        <end position="157"/>
    </location>
</feature>
<accession>A0A267EKF2</accession>
<comment type="subcellular location">
    <subcellularLocation>
        <location evidence="1">Cytoplasm</location>
    </subcellularLocation>
</comment>
<evidence type="ECO:0000256" key="4">
    <source>
        <dbReference type="ARBA" id="ARBA00023135"/>
    </source>
</evidence>
<dbReference type="GO" id="GO:0006617">
    <property type="term" value="P:SRP-dependent cotranslational protein targeting to membrane, signal sequence recognition"/>
    <property type="evidence" value="ECO:0007669"/>
    <property type="project" value="TreeGrafter"/>
</dbReference>
<dbReference type="PANTHER" id="PTHR17453:SF0">
    <property type="entry name" value="SIGNAL RECOGNITION PARTICLE 19 KDA PROTEIN"/>
    <property type="match status" value="1"/>
</dbReference>
<evidence type="ECO:0000256" key="6">
    <source>
        <dbReference type="ARBA" id="ARBA00045518"/>
    </source>
</evidence>
<comment type="function">
    <text evidence="6">Component of the signal recognition particle (SRP) complex, a ribonucleoprotein complex that mediates the cotranslational targeting of secretory and membrane proteins to the endoplasmic reticulum (ER). Binds directly to 7SL RNA. Mediates binding of SRP54 to the SRP complex.</text>
</comment>
<organism evidence="8 9">
    <name type="scientific">Macrostomum lignano</name>
    <dbReference type="NCBI Taxonomy" id="282301"/>
    <lineage>
        <taxon>Eukaryota</taxon>
        <taxon>Metazoa</taxon>
        <taxon>Spiralia</taxon>
        <taxon>Lophotrochozoa</taxon>
        <taxon>Platyhelminthes</taxon>
        <taxon>Rhabditophora</taxon>
        <taxon>Macrostomorpha</taxon>
        <taxon>Macrostomida</taxon>
        <taxon>Macrostomidae</taxon>
        <taxon>Macrostomum</taxon>
    </lineage>
</organism>
<sequence>ARPFNPEFSHADREKWICFYPCYINRAWSRARGRKVSYSLAVDNPRAEEIRDVCAAAGMTLGVENKIHPRERDIYDKNLRGRVRIQLKNEDGSLRHPDNFPNRMAVFNYVAAQIPKLKTRQGASGGGGGASGGGGGASGGGGGGQSSQEKKKQKKKR</sequence>
<keyword evidence="3" id="KW-0963">Cytoplasm</keyword>
<evidence type="ECO:0000256" key="7">
    <source>
        <dbReference type="SAM" id="MobiDB-lite"/>
    </source>
</evidence>
<evidence type="ECO:0000256" key="1">
    <source>
        <dbReference type="ARBA" id="ARBA00004496"/>
    </source>
</evidence>
<evidence type="ECO:0000256" key="5">
    <source>
        <dbReference type="ARBA" id="ARBA00023274"/>
    </source>
</evidence>
<dbReference type="InterPro" id="IPR002778">
    <property type="entry name" value="Signal_recog_particle_SRP19"/>
</dbReference>
<dbReference type="Proteomes" id="UP000215902">
    <property type="component" value="Unassembled WGS sequence"/>
</dbReference>
<evidence type="ECO:0008006" key="10">
    <source>
        <dbReference type="Google" id="ProtNLM"/>
    </source>
</evidence>
<feature type="compositionally biased region" description="Gly residues" evidence="7">
    <location>
        <begin position="123"/>
        <end position="145"/>
    </location>
</feature>
<dbReference type="GO" id="GO:0008312">
    <property type="term" value="F:7S RNA binding"/>
    <property type="evidence" value="ECO:0007669"/>
    <property type="project" value="InterPro"/>
</dbReference>
<dbReference type="Gene3D" id="3.30.56.30">
    <property type="entry name" value="Signal recognition particle, SRP19-like subunit"/>
    <property type="match status" value="1"/>
</dbReference>
<dbReference type="STRING" id="282301.A0A267EKF2"/>
<dbReference type="GO" id="GO:0005786">
    <property type="term" value="C:signal recognition particle, endoplasmic reticulum targeting"/>
    <property type="evidence" value="ECO:0007669"/>
    <property type="project" value="UniProtKB-KW"/>
</dbReference>
<protein>
    <recommendedName>
        <fullName evidence="10">Signal recognition particle 19 kDa protein</fullName>
    </recommendedName>
</protein>
<dbReference type="SUPFAM" id="SSF69695">
    <property type="entry name" value="SRP19"/>
    <property type="match status" value="1"/>
</dbReference>
<proteinExistence type="inferred from homology"/>
<evidence type="ECO:0000313" key="8">
    <source>
        <dbReference type="EMBL" id="PAA61464.1"/>
    </source>
</evidence>
<evidence type="ECO:0000256" key="2">
    <source>
        <dbReference type="ARBA" id="ARBA00008910"/>
    </source>
</evidence>
<keyword evidence="4" id="KW-0733">Signal recognition particle</keyword>
<comment type="similarity">
    <text evidence="2">Belongs to the SRP19 family.</text>
</comment>
<keyword evidence="5" id="KW-0687">Ribonucleoprotein</keyword>
<dbReference type="EMBL" id="NIVC01002030">
    <property type="protein sequence ID" value="PAA61464.1"/>
    <property type="molecule type" value="Genomic_DNA"/>
</dbReference>
<dbReference type="InterPro" id="IPR036521">
    <property type="entry name" value="SRP19-like_sf"/>
</dbReference>
<evidence type="ECO:0000256" key="3">
    <source>
        <dbReference type="ARBA" id="ARBA00022490"/>
    </source>
</evidence>
<comment type="caution">
    <text evidence="8">The sequence shown here is derived from an EMBL/GenBank/DDBJ whole genome shotgun (WGS) entry which is preliminary data.</text>
</comment>
<keyword evidence="9" id="KW-1185">Reference proteome</keyword>
<dbReference type="AlphaFoldDB" id="A0A267EKF2"/>
<feature type="non-terminal residue" evidence="8">
    <location>
        <position position="1"/>
    </location>
</feature>
<dbReference type="OrthoDB" id="2190947at2759"/>
<dbReference type="Pfam" id="PF01922">
    <property type="entry name" value="SRP19"/>
    <property type="match status" value="1"/>
</dbReference>
<name>A0A267EKF2_9PLAT</name>
<evidence type="ECO:0000313" key="9">
    <source>
        <dbReference type="Proteomes" id="UP000215902"/>
    </source>
</evidence>
<reference evidence="8 9" key="1">
    <citation type="submission" date="2017-06" db="EMBL/GenBank/DDBJ databases">
        <title>A platform for efficient transgenesis in Macrostomum lignano, a flatworm model organism for stem cell research.</title>
        <authorList>
            <person name="Berezikov E."/>
        </authorList>
    </citation>
    <scope>NUCLEOTIDE SEQUENCE [LARGE SCALE GENOMIC DNA]</scope>
    <source>
        <strain evidence="8">DV1</strain>
        <tissue evidence="8">Whole organism</tissue>
    </source>
</reference>
<dbReference type="PANTHER" id="PTHR17453">
    <property type="entry name" value="SIGNAL RECOGNITION PARTICLE 19 KD PROTEIN"/>
    <property type="match status" value="1"/>
</dbReference>
<gene>
    <name evidence="8" type="ORF">BOX15_Mlig019059g1</name>
</gene>